<name>A0AAV4GVY3_9GAST</name>
<sequence>MHRGDTALDSTSSRGPSYSTSGFSGKRKRRDVFDEREAALEESSVAGNRLERSVHDSSLPSKLRLRIRRSMIRRRERAAGYQVAKEIAKWDGRNLTVTGIVWPGEASKPPTGKPAKYTLRVVTWKEDPQVKYTPLRETTDPNESPCDANSLPCQIYERNATNHRISNETVDACCTGLCIDLLKKLGEMLHFDVNLTEVDEGAYGSPLNVSYNDKVKTTHAIDYAMVETTNDILEENT</sequence>
<keyword evidence="3" id="KW-0812">Transmembrane</keyword>
<accession>A0AAV4GVY3</accession>
<evidence type="ECO:0000256" key="6">
    <source>
        <dbReference type="ARBA" id="ARBA00023136"/>
    </source>
</evidence>
<evidence type="ECO:0000256" key="10">
    <source>
        <dbReference type="ARBA" id="ARBA00023303"/>
    </source>
</evidence>
<keyword evidence="7 13" id="KW-0675">Receptor</keyword>
<keyword evidence="4" id="KW-1133">Transmembrane helix</keyword>
<feature type="domain" description="Ionotropic glutamate receptor L-glutamate and glycine-binding" evidence="12">
    <location>
        <begin position="159"/>
        <end position="210"/>
    </location>
</feature>
<dbReference type="AlphaFoldDB" id="A0AAV4GVY3"/>
<organism evidence="13 14">
    <name type="scientific">Elysia marginata</name>
    <dbReference type="NCBI Taxonomy" id="1093978"/>
    <lineage>
        <taxon>Eukaryota</taxon>
        <taxon>Metazoa</taxon>
        <taxon>Spiralia</taxon>
        <taxon>Lophotrochozoa</taxon>
        <taxon>Mollusca</taxon>
        <taxon>Gastropoda</taxon>
        <taxon>Heterobranchia</taxon>
        <taxon>Euthyneura</taxon>
        <taxon>Panpulmonata</taxon>
        <taxon>Sacoglossa</taxon>
        <taxon>Placobranchoidea</taxon>
        <taxon>Plakobranchidae</taxon>
        <taxon>Elysia</taxon>
    </lineage>
</organism>
<evidence type="ECO:0000256" key="9">
    <source>
        <dbReference type="ARBA" id="ARBA00023286"/>
    </source>
</evidence>
<dbReference type="GO" id="GO:0016020">
    <property type="term" value="C:membrane"/>
    <property type="evidence" value="ECO:0007669"/>
    <property type="project" value="UniProtKB-SubCell"/>
</dbReference>
<keyword evidence="6" id="KW-0472">Membrane</keyword>
<feature type="compositionally biased region" description="Low complexity" evidence="11">
    <location>
        <begin position="10"/>
        <end position="24"/>
    </location>
</feature>
<dbReference type="Gene3D" id="3.40.190.10">
    <property type="entry name" value="Periplasmic binding protein-like II"/>
    <property type="match status" value="1"/>
</dbReference>
<evidence type="ECO:0000256" key="5">
    <source>
        <dbReference type="ARBA" id="ARBA00023065"/>
    </source>
</evidence>
<evidence type="ECO:0000313" key="13">
    <source>
        <dbReference type="EMBL" id="GFR90042.1"/>
    </source>
</evidence>
<evidence type="ECO:0000256" key="11">
    <source>
        <dbReference type="SAM" id="MobiDB-lite"/>
    </source>
</evidence>
<keyword evidence="8" id="KW-0325">Glycoprotein</keyword>
<evidence type="ECO:0000256" key="2">
    <source>
        <dbReference type="ARBA" id="ARBA00022448"/>
    </source>
</evidence>
<reference evidence="13 14" key="1">
    <citation type="journal article" date="2021" name="Elife">
        <title>Chloroplast acquisition without the gene transfer in kleptoplastic sea slugs, Plakobranchus ocellatus.</title>
        <authorList>
            <person name="Maeda T."/>
            <person name="Takahashi S."/>
            <person name="Yoshida T."/>
            <person name="Shimamura S."/>
            <person name="Takaki Y."/>
            <person name="Nagai Y."/>
            <person name="Toyoda A."/>
            <person name="Suzuki Y."/>
            <person name="Arimoto A."/>
            <person name="Ishii H."/>
            <person name="Satoh N."/>
            <person name="Nishiyama T."/>
            <person name="Hasebe M."/>
            <person name="Maruyama T."/>
            <person name="Minagawa J."/>
            <person name="Obokata J."/>
            <person name="Shigenobu S."/>
        </authorList>
    </citation>
    <scope>NUCLEOTIDE SEQUENCE [LARGE SCALE GENOMIC DNA]</scope>
</reference>
<evidence type="ECO:0000256" key="4">
    <source>
        <dbReference type="ARBA" id="ARBA00022989"/>
    </source>
</evidence>
<keyword evidence="14" id="KW-1185">Reference proteome</keyword>
<dbReference type="GO" id="GO:0015276">
    <property type="term" value="F:ligand-gated monoatomic ion channel activity"/>
    <property type="evidence" value="ECO:0007669"/>
    <property type="project" value="InterPro"/>
</dbReference>
<evidence type="ECO:0000256" key="1">
    <source>
        <dbReference type="ARBA" id="ARBA00004141"/>
    </source>
</evidence>
<dbReference type="InterPro" id="IPR019594">
    <property type="entry name" value="Glu/Gly-bd"/>
</dbReference>
<keyword evidence="5" id="KW-0406">Ion transport</keyword>
<dbReference type="Proteomes" id="UP000762676">
    <property type="component" value="Unassembled WGS sequence"/>
</dbReference>
<keyword evidence="9" id="KW-1071">Ligand-gated ion channel</keyword>
<evidence type="ECO:0000256" key="8">
    <source>
        <dbReference type="ARBA" id="ARBA00023180"/>
    </source>
</evidence>
<feature type="region of interest" description="Disordered" evidence="11">
    <location>
        <begin position="1"/>
        <end position="31"/>
    </location>
</feature>
<keyword evidence="2" id="KW-0813">Transport</keyword>
<gene>
    <name evidence="13" type="ORF">ElyMa_004294400</name>
</gene>
<keyword evidence="10" id="KW-0407">Ion channel</keyword>
<protein>
    <submittedName>
        <fullName evidence="13">Glutamate receptor ionotropic, NMDA 2B-like</fullName>
    </submittedName>
</protein>
<dbReference type="SMART" id="SM00918">
    <property type="entry name" value="Lig_chan-Glu_bd"/>
    <property type="match status" value="1"/>
</dbReference>
<comment type="caution">
    <text evidence="13">The sequence shown here is derived from an EMBL/GenBank/DDBJ whole genome shotgun (WGS) entry which is preliminary data.</text>
</comment>
<evidence type="ECO:0000256" key="7">
    <source>
        <dbReference type="ARBA" id="ARBA00023170"/>
    </source>
</evidence>
<evidence type="ECO:0000259" key="12">
    <source>
        <dbReference type="SMART" id="SM00918"/>
    </source>
</evidence>
<comment type="subcellular location">
    <subcellularLocation>
        <location evidence="1">Membrane</location>
        <topology evidence="1">Multi-pass membrane protein</topology>
    </subcellularLocation>
</comment>
<evidence type="ECO:0000256" key="3">
    <source>
        <dbReference type="ARBA" id="ARBA00022692"/>
    </source>
</evidence>
<evidence type="ECO:0000313" key="14">
    <source>
        <dbReference type="Proteomes" id="UP000762676"/>
    </source>
</evidence>
<proteinExistence type="predicted"/>
<dbReference type="EMBL" id="BMAT01008645">
    <property type="protein sequence ID" value="GFR90042.1"/>
    <property type="molecule type" value="Genomic_DNA"/>
</dbReference>